<keyword evidence="6 8" id="KW-0342">GTP-binding</keyword>
<keyword evidence="14" id="KW-1185">Reference proteome</keyword>
<proteinExistence type="inferred from homology"/>
<organism evidence="13 14">
    <name type="scientific">Syntrophothermus lipocalidus (strain DSM 12680 / TGB-C1)</name>
    <dbReference type="NCBI Taxonomy" id="643648"/>
    <lineage>
        <taxon>Bacteria</taxon>
        <taxon>Bacillati</taxon>
        <taxon>Bacillota</taxon>
        <taxon>Clostridia</taxon>
        <taxon>Eubacteriales</taxon>
        <taxon>Syntrophomonadaceae</taxon>
        <taxon>Syntrophothermus</taxon>
    </lineage>
</organism>
<evidence type="ECO:0000256" key="1">
    <source>
        <dbReference type="ARBA" id="ARBA00007921"/>
    </source>
</evidence>
<dbReference type="GO" id="GO:0000028">
    <property type="term" value="P:ribosomal small subunit assembly"/>
    <property type="evidence" value="ECO:0007669"/>
    <property type="project" value="TreeGrafter"/>
</dbReference>
<feature type="region of interest" description="G2" evidence="9">
    <location>
        <begin position="38"/>
        <end position="42"/>
    </location>
</feature>
<dbReference type="RefSeq" id="WP_013175796.1">
    <property type="nucleotide sequence ID" value="NC_014220.1"/>
</dbReference>
<evidence type="ECO:0000256" key="6">
    <source>
        <dbReference type="ARBA" id="ARBA00023134"/>
    </source>
</evidence>
<evidence type="ECO:0000256" key="8">
    <source>
        <dbReference type="HAMAP-Rule" id="MF_00367"/>
    </source>
</evidence>
<dbReference type="NCBIfam" id="TIGR00231">
    <property type="entry name" value="small_GTP"/>
    <property type="match status" value="1"/>
</dbReference>
<feature type="domain" description="KH type-2" evidence="11">
    <location>
        <begin position="202"/>
        <end position="279"/>
    </location>
</feature>
<dbReference type="HOGENOM" id="CLU_038009_1_0_9"/>
<sequence length="294" mass="33275">METKSGFASIVGRPNVGKSTFLNTVIGQKVAIVSEKPQTTRNRIQGIYTCEQGQIIFIDTPGIHRPRHKLGEYMVRTAHATAREADVVLYMVSAKDGMEKGDEEIIEFLTKTSAPVFLVVNKIDLVDQDEVSRCIGSFHSRFRFAETWPISAIMGTNVHALIRKILDYLPVGPYYYPPDQVTDQPERFIVAELIREKALYFTREEVPHSLAVEVEEMKERKGNTVYVRAVVFTERDSQKAIVIGKSGSMLKKIGEAARLDIESLLGVNVYLDLWVKVRKGWRNADAYLRGFGYK</sequence>
<dbReference type="PANTHER" id="PTHR42698">
    <property type="entry name" value="GTPASE ERA"/>
    <property type="match status" value="1"/>
</dbReference>
<dbReference type="PROSITE" id="PS51713">
    <property type="entry name" value="G_ERA"/>
    <property type="match status" value="1"/>
</dbReference>
<protein>
    <recommendedName>
        <fullName evidence="2 8">GTPase Era</fullName>
    </recommendedName>
</protein>
<comment type="subcellular location">
    <subcellularLocation>
        <location evidence="8">Cytoplasm</location>
    </subcellularLocation>
    <subcellularLocation>
        <location evidence="8">Cell membrane</location>
        <topology evidence="8">Peripheral membrane protein</topology>
    </subcellularLocation>
</comment>
<dbReference type="InterPro" id="IPR027417">
    <property type="entry name" value="P-loop_NTPase"/>
</dbReference>
<dbReference type="GO" id="GO:0003924">
    <property type="term" value="F:GTPase activity"/>
    <property type="evidence" value="ECO:0007669"/>
    <property type="project" value="UniProtKB-UniRule"/>
</dbReference>
<dbReference type="CDD" id="cd22534">
    <property type="entry name" value="KH-II_Era"/>
    <property type="match status" value="1"/>
</dbReference>
<dbReference type="PROSITE" id="PS50823">
    <property type="entry name" value="KH_TYPE_2"/>
    <property type="match status" value="1"/>
</dbReference>
<dbReference type="InterPro" id="IPR004044">
    <property type="entry name" value="KH_dom_type_2"/>
</dbReference>
<dbReference type="InterPro" id="IPR009019">
    <property type="entry name" value="KH_sf_prok-type"/>
</dbReference>
<dbReference type="FunFam" id="3.40.50.300:FF:000094">
    <property type="entry name" value="GTPase Era"/>
    <property type="match status" value="1"/>
</dbReference>
<feature type="region of interest" description="G1" evidence="9">
    <location>
        <begin position="12"/>
        <end position="19"/>
    </location>
</feature>
<dbReference type="InterPro" id="IPR006073">
    <property type="entry name" value="GTP-bd"/>
</dbReference>
<evidence type="ECO:0000256" key="10">
    <source>
        <dbReference type="RuleBase" id="RU003761"/>
    </source>
</evidence>
<dbReference type="Gene3D" id="3.40.50.300">
    <property type="entry name" value="P-loop containing nucleotide triphosphate hydrolases"/>
    <property type="match status" value="1"/>
</dbReference>
<evidence type="ECO:0000259" key="12">
    <source>
        <dbReference type="PROSITE" id="PS51713"/>
    </source>
</evidence>
<keyword evidence="8" id="KW-1003">Cell membrane</keyword>
<dbReference type="AlphaFoldDB" id="D7CNV9"/>
<feature type="region of interest" description="G3" evidence="9">
    <location>
        <begin position="59"/>
        <end position="62"/>
    </location>
</feature>
<dbReference type="STRING" id="643648.Slip_1635"/>
<dbReference type="Pfam" id="PF01926">
    <property type="entry name" value="MMR_HSR1"/>
    <property type="match status" value="1"/>
</dbReference>
<keyword evidence="7 8" id="KW-0472">Membrane</keyword>
<dbReference type="NCBIfam" id="NF000908">
    <property type="entry name" value="PRK00089.1"/>
    <property type="match status" value="1"/>
</dbReference>
<evidence type="ECO:0000256" key="5">
    <source>
        <dbReference type="ARBA" id="ARBA00022884"/>
    </source>
</evidence>
<dbReference type="FunFam" id="3.30.300.20:FF:000003">
    <property type="entry name" value="GTPase Era"/>
    <property type="match status" value="1"/>
</dbReference>
<evidence type="ECO:0000256" key="9">
    <source>
        <dbReference type="PROSITE-ProRule" id="PRU01050"/>
    </source>
</evidence>
<reference evidence="14" key="1">
    <citation type="journal article" date="2010" name="Stand. Genomic Sci.">
        <title>Complete genome sequence of Syntrophothermus lipocalidus type strain (TGB-C1T).</title>
        <authorList>
            <consortium name="US DOE Joint Genome Institute (JGI-PGF)"/>
            <person name="Djao O."/>
            <person name="Zhang X."/>
            <person name="Lucas S."/>
            <person name="Lapidus A."/>
            <person name="Glavina Del Rio T."/>
            <person name="Nolan M."/>
            <person name="Tice H."/>
            <person name="Cheng J."/>
            <person name="Han C."/>
            <person name="Tapia R."/>
            <person name="Goodwin L."/>
            <person name="Pitluck S."/>
            <person name="Liolios K."/>
            <person name="Ivanova N."/>
            <person name="Mavromatis K."/>
            <person name="Mikhailova N."/>
            <person name="Ovchinnikova G."/>
            <person name="Pati A."/>
            <person name="Brambilla E."/>
            <person name="Chen A."/>
            <person name="Palaniappan K."/>
            <person name="Land M."/>
            <person name="Hauser L."/>
            <person name="Chang Y."/>
            <person name="Jeffries C."/>
            <person name="Rohde M."/>
            <person name="Sikorski J."/>
            <person name="Spring S."/>
            <person name="Goker M."/>
            <person name="Detter J."/>
            <person name="Woyke T."/>
            <person name="Bristow J."/>
            <person name="Eisen J."/>
            <person name="Markowitz V."/>
            <person name="Hugenholtz P."/>
            <person name="Kyrpides N."/>
            <person name="Klenk H."/>
        </authorList>
    </citation>
    <scope>NUCLEOTIDE SEQUENCE [LARGE SCALE GENOMIC DNA]</scope>
    <source>
        <strain evidence="14">DSM 12680 / TGB-C1</strain>
    </source>
</reference>
<evidence type="ECO:0000313" key="13">
    <source>
        <dbReference type="EMBL" id="ADI02394.1"/>
    </source>
</evidence>
<dbReference type="Pfam" id="PF07650">
    <property type="entry name" value="KH_2"/>
    <property type="match status" value="1"/>
</dbReference>
<feature type="region of interest" description="G4" evidence="9">
    <location>
        <begin position="121"/>
        <end position="124"/>
    </location>
</feature>
<accession>D7CNV9</accession>
<evidence type="ECO:0000259" key="11">
    <source>
        <dbReference type="PROSITE" id="PS50823"/>
    </source>
</evidence>
<feature type="binding site" evidence="8">
    <location>
        <begin position="12"/>
        <end position="19"/>
    </location>
    <ligand>
        <name>GTP</name>
        <dbReference type="ChEBI" id="CHEBI:37565"/>
    </ligand>
</feature>
<evidence type="ECO:0000256" key="4">
    <source>
        <dbReference type="ARBA" id="ARBA00022741"/>
    </source>
</evidence>
<keyword evidence="8" id="KW-0963">Cytoplasm</keyword>
<comment type="function">
    <text evidence="8">An essential GTPase that binds both GDP and GTP, with rapid nucleotide exchange. Plays a role in 16S rRNA processing and 30S ribosomal subunit biogenesis and possibly also in cell cycle regulation and energy metabolism.</text>
</comment>
<dbReference type="CDD" id="cd04163">
    <property type="entry name" value="Era"/>
    <property type="match status" value="1"/>
</dbReference>
<dbReference type="PANTHER" id="PTHR42698:SF1">
    <property type="entry name" value="GTPASE ERA, MITOCHONDRIAL"/>
    <property type="match status" value="1"/>
</dbReference>
<dbReference type="InterPro" id="IPR030388">
    <property type="entry name" value="G_ERA_dom"/>
</dbReference>
<keyword evidence="4 8" id="KW-0547">Nucleotide-binding</keyword>
<dbReference type="GO" id="GO:0070181">
    <property type="term" value="F:small ribosomal subunit rRNA binding"/>
    <property type="evidence" value="ECO:0007669"/>
    <property type="project" value="UniProtKB-UniRule"/>
</dbReference>
<reference evidence="13 14" key="2">
    <citation type="journal article" date="2010" name="Stand. Genomic Sci.">
        <title>Complete genome sequence of Syntrophothermus lipocalidus type strain (TGB-C1).</title>
        <authorList>
            <person name="Djao O.D."/>
            <person name="Zhang X."/>
            <person name="Lucas S."/>
            <person name="Lapidus A."/>
            <person name="Del Rio T.G."/>
            <person name="Nolan M."/>
            <person name="Tice H."/>
            <person name="Cheng J.F."/>
            <person name="Han C."/>
            <person name="Tapia R."/>
            <person name="Goodwin L."/>
            <person name="Pitluck S."/>
            <person name="Liolios K."/>
            <person name="Ivanova N."/>
            <person name="Mavromatis K."/>
            <person name="Mikhailova N."/>
            <person name="Ovchinnikova G."/>
            <person name="Pati A."/>
            <person name="Brambilla E."/>
            <person name="Chen A."/>
            <person name="Palaniappan K."/>
            <person name="Land M."/>
            <person name="Hauser L."/>
            <person name="Chang Y.J."/>
            <person name="Jeffries C.D."/>
            <person name="Rohde M."/>
            <person name="Sikorski J."/>
            <person name="Spring S."/>
            <person name="Goker M."/>
            <person name="Detter J.C."/>
            <person name="Woyke T."/>
            <person name="Bristow J."/>
            <person name="Eisen J.A."/>
            <person name="Markowitz V."/>
            <person name="Hugenholtz P."/>
            <person name="Kyrpides N.C."/>
            <person name="Klenk H.P."/>
        </authorList>
    </citation>
    <scope>NUCLEOTIDE SEQUENCE [LARGE SCALE GENOMIC DNA]</scope>
    <source>
        <strain evidence="14">DSM 12680 / TGB-C1</strain>
    </source>
</reference>
<dbReference type="GO" id="GO:0043024">
    <property type="term" value="F:ribosomal small subunit binding"/>
    <property type="evidence" value="ECO:0007669"/>
    <property type="project" value="TreeGrafter"/>
</dbReference>
<comment type="similarity">
    <text evidence="1 8 9 10">Belongs to the TRAFAC class TrmE-Era-EngA-EngB-Septin-like GTPase superfamily. Era GTPase family.</text>
</comment>
<feature type="domain" description="Era-type G" evidence="12">
    <location>
        <begin position="4"/>
        <end position="171"/>
    </location>
</feature>
<keyword evidence="8" id="KW-0699">rRNA-binding</keyword>
<evidence type="ECO:0000313" key="14">
    <source>
        <dbReference type="Proteomes" id="UP000000378"/>
    </source>
</evidence>
<evidence type="ECO:0000256" key="3">
    <source>
        <dbReference type="ARBA" id="ARBA00022517"/>
    </source>
</evidence>
<dbReference type="SUPFAM" id="SSF52540">
    <property type="entry name" value="P-loop containing nucleoside triphosphate hydrolases"/>
    <property type="match status" value="1"/>
</dbReference>
<dbReference type="eggNOG" id="COG1159">
    <property type="taxonomic scope" value="Bacteria"/>
</dbReference>
<dbReference type="Gene3D" id="3.30.300.20">
    <property type="match status" value="1"/>
</dbReference>
<dbReference type="GO" id="GO:0005829">
    <property type="term" value="C:cytosol"/>
    <property type="evidence" value="ECO:0007669"/>
    <property type="project" value="TreeGrafter"/>
</dbReference>
<dbReference type="EMBL" id="CP002048">
    <property type="protein sequence ID" value="ADI02394.1"/>
    <property type="molecule type" value="Genomic_DNA"/>
</dbReference>
<comment type="subunit">
    <text evidence="8">Monomer.</text>
</comment>
<dbReference type="OrthoDB" id="9805918at2"/>
<dbReference type="HAMAP" id="MF_00367">
    <property type="entry name" value="GTPase_Era"/>
    <property type="match status" value="1"/>
</dbReference>
<evidence type="ECO:0000256" key="7">
    <source>
        <dbReference type="ARBA" id="ARBA00023136"/>
    </source>
</evidence>
<dbReference type="GO" id="GO:0005886">
    <property type="term" value="C:plasma membrane"/>
    <property type="evidence" value="ECO:0007669"/>
    <property type="project" value="UniProtKB-SubCell"/>
</dbReference>
<name>D7CNV9_SYNLT</name>
<feature type="binding site" evidence="8">
    <location>
        <begin position="121"/>
        <end position="124"/>
    </location>
    <ligand>
        <name>GTP</name>
        <dbReference type="ChEBI" id="CHEBI:37565"/>
    </ligand>
</feature>
<keyword evidence="3 8" id="KW-0690">Ribosome biogenesis</keyword>
<gene>
    <name evidence="8" type="primary">era</name>
    <name evidence="13" type="ordered locus">Slip_1635</name>
</gene>
<dbReference type="NCBIfam" id="TIGR00436">
    <property type="entry name" value="era"/>
    <property type="match status" value="1"/>
</dbReference>
<evidence type="ECO:0000256" key="2">
    <source>
        <dbReference type="ARBA" id="ARBA00020484"/>
    </source>
</evidence>
<dbReference type="Proteomes" id="UP000000378">
    <property type="component" value="Chromosome"/>
</dbReference>
<dbReference type="GO" id="GO:0005525">
    <property type="term" value="F:GTP binding"/>
    <property type="evidence" value="ECO:0007669"/>
    <property type="project" value="UniProtKB-UniRule"/>
</dbReference>
<feature type="binding site" evidence="8">
    <location>
        <begin position="59"/>
        <end position="63"/>
    </location>
    <ligand>
        <name>GTP</name>
        <dbReference type="ChEBI" id="CHEBI:37565"/>
    </ligand>
</feature>
<keyword evidence="5 8" id="KW-0694">RNA-binding</keyword>
<dbReference type="InterPro" id="IPR015946">
    <property type="entry name" value="KH_dom-like_a/b"/>
</dbReference>
<dbReference type="InterPro" id="IPR005662">
    <property type="entry name" value="GTPase_Era-like"/>
</dbReference>
<dbReference type="SUPFAM" id="SSF54814">
    <property type="entry name" value="Prokaryotic type KH domain (KH-domain type II)"/>
    <property type="match status" value="1"/>
</dbReference>
<dbReference type="InterPro" id="IPR005225">
    <property type="entry name" value="Small_GTP-bd"/>
</dbReference>
<feature type="region of interest" description="G5" evidence="9">
    <location>
        <begin position="150"/>
        <end position="152"/>
    </location>
</feature>
<dbReference type="KEGG" id="slp:Slip_1635"/>